<comment type="caution">
    <text evidence="2">The sequence shown here is derived from an EMBL/GenBank/DDBJ whole genome shotgun (WGS) entry which is preliminary data.</text>
</comment>
<sequence length="183" mass="21155">MTCMFMQHPLSLLLNDLLSVLLKHLFSLMVFHLSRVFLLNQFSTFFNQCINSTFMLKLFHATTLCVQLFKLLVVCELFHHLKNTTISMSLRVNENISPFYETQLRQHDAFQDAVSYLRLASDRRQSFQDVFGYVCGEALGPCSEPALLLLLGISRCGVVRVRLFRVLGVPFRRQAKCGEWLDE</sequence>
<evidence type="ECO:0000313" key="2">
    <source>
        <dbReference type="EMBL" id="ORY38640.1"/>
    </source>
</evidence>
<protein>
    <submittedName>
        <fullName evidence="2">Uncharacterized protein</fullName>
    </submittedName>
</protein>
<reference evidence="2 3" key="1">
    <citation type="submission" date="2016-07" db="EMBL/GenBank/DDBJ databases">
        <title>Pervasive Adenine N6-methylation of Active Genes in Fungi.</title>
        <authorList>
            <consortium name="DOE Joint Genome Institute"/>
            <person name="Mondo S.J."/>
            <person name="Dannebaum R.O."/>
            <person name="Kuo R.C."/>
            <person name="Labutti K."/>
            <person name="Haridas S."/>
            <person name="Kuo A."/>
            <person name="Salamov A."/>
            <person name="Ahrendt S.R."/>
            <person name="Lipzen A."/>
            <person name="Sullivan W."/>
            <person name="Andreopoulos W.B."/>
            <person name="Clum A."/>
            <person name="Lindquist E."/>
            <person name="Daum C."/>
            <person name="Ramamoorthy G.K."/>
            <person name="Gryganskyi A."/>
            <person name="Culley D."/>
            <person name="Magnuson J.K."/>
            <person name="James T.Y."/>
            <person name="O'Malley M.A."/>
            <person name="Stajich J.E."/>
            <person name="Spatafora J.W."/>
            <person name="Visel A."/>
            <person name="Grigoriev I.V."/>
        </authorList>
    </citation>
    <scope>NUCLEOTIDE SEQUENCE [LARGE SCALE GENOMIC DNA]</scope>
    <source>
        <strain evidence="2 3">JEL800</strain>
    </source>
</reference>
<keyword evidence="3" id="KW-1185">Reference proteome</keyword>
<evidence type="ECO:0000256" key="1">
    <source>
        <dbReference type="SAM" id="SignalP"/>
    </source>
</evidence>
<feature type="signal peptide" evidence="1">
    <location>
        <begin position="1"/>
        <end position="22"/>
    </location>
</feature>
<organism evidence="2 3">
    <name type="scientific">Rhizoclosmatium globosum</name>
    <dbReference type="NCBI Taxonomy" id="329046"/>
    <lineage>
        <taxon>Eukaryota</taxon>
        <taxon>Fungi</taxon>
        <taxon>Fungi incertae sedis</taxon>
        <taxon>Chytridiomycota</taxon>
        <taxon>Chytridiomycota incertae sedis</taxon>
        <taxon>Chytridiomycetes</taxon>
        <taxon>Chytridiales</taxon>
        <taxon>Chytriomycetaceae</taxon>
        <taxon>Rhizoclosmatium</taxon>
    </lineage>
</organism>
<proteinExistence type="predicted"/>
<gene>
    <name evidence="2" type="ORF">BCR33DRAFT_427164</name>
</gene>
<dbReference type="Proteomes" id="UP000193642">
    <property type="component" value="Unassembled WGS sequence"/>
</dbReference>
<accession>A0A1Y2BV54</accession>
<evidence type="ECO:0000313" key="3">
    <source>
        <dbReference type="Proteomes" id="UP000193642"/>
    </source>
</evidence>
<name>A0A1Y2BV54_9FUNG</name>
<dbReference type="EMBL" id="MCGO01000043">
    <property type="protein sequence ID" value="ORY38640.1"/>
    <property type="molecule type" value="Genomic_DNA"/>
</dbReference>
<feature type="chain" id="PRO_5013367861" evidence="1">
    <location>
        <begin position="23"/>
        <end position="183"/>
    </location>
</feature>
<keyword evidence="1" id="KW-0732">Signal</keyword>
<dbReference type="AlphaFoldDB" id="A0A1Y2BV54"/>